<dbReference type="EMBL" id="JABBVZ010000004">
    <property type="protein sequence ID" value="NMP21153.1"/>
    <property type="molecule type" value="Genomic_DNA"/>
</dbReference>
<dbReference type="AlphaFoldDB" id="A0A7Y0Q0L1"/>
<organism evidence="2 3">
    <name type="scientific">Sulfobacillus harzensis</name>
    <dbReference type="NCBI Taxonomy" id="2729629"/>
    <lineage>
        <taxon>Bacteria</taxon>
        <taxon>Bacillati</taxon>
        <taxon>Bacillota</taxon>
        <taxon>Clostridia</taxon>
        <taxon>Eubacteriales</taxon>
        <taxon>Clostridiales Family XVII. Incertae Sedis</taxon>
        <taxon>Sulfobacillus</taxon>
    </lineage>
</organism>
<evidence type="ECO:0000256" key="1">
    <source>
        <dbReference type="ARBA" id="ARBA00005721"/>
    </source>
</evidence>
<accession>A0A7Y0Q0L1</accession>
<protein>
    <submittedName>
        <fullName evidence="2">Asp23/Gls24 family envelope stress response protein</fullName>
    </submittedName>
</protein>
<name>A0A7Y0Q0L1_9FIRM</name>
<reference evidence="2 3" key="1">
    <citation type="submission" date="2020-04" db="EMBL/GenBank/DDBJ databases">
        <authorList>
            <person name="Zhang R."/>
            <person name="Schippers A."/>
        </authorList>
    </citation>
    <scope>NUCLEOTIDE SEQUENCE [LARGE SCALE GENOMIC DNA]</scope>
    <source>
        <strain evidence="2 3">DSM 109850</strain>
    </source>
</reference>
<dbReference type="Proteomes" id="UP000533476">
    <property type="component" value="Unassembled WGS sequence"/>
</dbReference>
<gene>
    <name evidence="2" type="ORF">HIJ39_02110</name>
</gene>
<proteinExistence type="inferred from homology"/>
<dbReference type="Pfam" id="PF03780">
    <property type="entry name" value="Asp23"/>
    <property type="match status" value="1"/>
</dbReference>
<comment type="similarity">
    <text evidence="1">Belongs to the asp23 family.</text>
</comment>
<keyword evidence="3" id="KW-1185">Reference proteome</keyword>
<comment type="caution">
    <text evidence="2">The sequence shown here is derived from an EMBL/GenBank/DDBJ whole genome shotgun (WGS) entry which is preliminary data.</text>
</comment>
<sequence>MPTIHIANDVIAEIAALAATEVEGVKGLAGGVASGLNDMLGRRSQSRGVRVDVEDRQVDLAVSLTVKYGVRIPEVAQKVQEHVKAQVERTTGLVVRTVDIHIQGVAFKTDEQADKQGG</sequence>
<dbReference type="PANTHER" id="PTHR34297">
    <property type="entry name" value="HYPOTHETICAL CYTOSOLIC PROTEIN-RELATED"/>
    <property type="match status" value="1"/>
</dbReference>
<evidence type="ECO:0000313" key="2">
    <source>
        <dbReference type="EMBL" id="NMP21153.1"/>
    </source>
</evidence>
<evidence type="ECO:0000313" key="3">
    <source>
        <dbReference type="Proteomes" id="UP000533476"/>
    </source>
</evidence>
<dbReference type="InterPro" id="IPR005531">
    <property type="entry name" value="Asp23"/>
</dbReference>